<dbReference type="InterPro" id="IPR000182">
    <property type="entry name" value="GNAT_dom"/>
</dbReference>
<dbReference type="Pfam" id="PF13508">
    <property type="entry name" value="Acetyltransf_7"/>
    <property type="match status" value="1"/>
</dbReference>
<evidence type="ECO:0000313" key="2">
    <source>
        <dbReference type="EMBL" id="PNH19704.1"/>
    </source>
</evidence>
<dbReference type="GO" id="GO:0016747">
    <property type="term" value="F:acyltransferase activity, transferring groups other than amino-acyl groups"/>
    <property type="evidence" value="ECO:0007669"/>
    <property type="project" value="InterPro"/>
</dbReference>
<sequence length="189" mass="22226">MNLNELTCKTAGIDDLDVVYNMLKLNFPPHELHPRPKIAAAIQSKYFIADLLLYKSKPVLLTCRWDLPYCEFWEYLAVHPEFHNQGIGSKFMRDYFQRRSSEKPCLLEVELPQSELALRRINFYKRLGFIVQKYEYWQPEINPGHGAVPFKLMAYGRSLPYAEYETCVLEMMQMAYGRADFDPLTGRKN</sequence>
<name>A0A2J8B4N6_9FIRM</name>
<proteinExistence type="predicted"/>
<gene>
    <name evidence="2" type="ORF">B7R76_02150</name>
</gene>
<evidence type="ECO:0000259" key="1">
    <source>
        <dbReference type="PROSITE" id="PS51186"/>
    </source>
</evidence>
<comment type="caution">
    <text evidence="2">The sequence shown here is derived from an EMBL/GenBank/DDBJ whole genome shotgun (WGS) entry which is preliminary data.</text>
</comment>
<protein>
    <recommendedName>
        <fullName evidence="1">N-acetyltransferase domain-containing protein</fullName>
    </recommendedName>
</protein>
<dbReference type="AlphaFoldDB" id="A0A2J8B4N6"/>
<feature type="domain" description="N-acetyltransferase" evidence="1">
    <location>
        <begin position="1"/>
        <end position="155"/>
    </location>
</feature>
<dbReference type="Gene3D" id="3.40.630.30">
    <property type="match status" value="1"/>
</dbReference>
<organism evidence="2 3">
    <name type="scientific">Mageeibacillus indolicus</name>
    <dbReference type="NCBI Taxonomy" id="884684"/>
    <lineage>
        <taxon>Bacteria</taxon>
        <taxon>Bacillati</taxon>
        <taxon>Bacillota</taxon>
        <taxon>Clostridia</taxon>
        <taxon>Eubacteriales</taxon>
        <taxon>Oscillospiraceae</taxon>
        <taxon>Mageeibacillus</taxon>
    </lineage>
</organism>
<evidence type="ECO:0000313" key="3">
    <source>
        <dbReference type="Proteomes" id="UP000236394"/>
    </source>
</evidence>
<reference evidence="3" key="1">
    <citation type="submission" date="2017-04" db="EMBL/GenBank/DDBJ databases">
        <authorList>
            <person name="Bumgarner R.E."/>
            <person name="Fredricks D.N."/>
            <person name="Srinivasan S."/>
        </authorList>
    </citation>
    <scope>NUCLEOTIDE SEQUENCE [LARGE SCALE GENOMIC DNA]</scope>
    <source>
        <strain evidence="3">KA00405</strain>
    </source>
</reference>
<dbReference type="Proteomes" id="UP000236394">
    <property type="component" value="Unassembled WGS sequence"/>
</dbReference>
<dbReference type="InterPro" id="IPR016181">
    <property type="entry name" value="Acyl_CoA_acyltransferase"/>
</dbReference>
<dbReference type="RefSeq" id="WP_102892290.1">
    <property type="nucleotide sequence ID" value="NZ_NBZD01000001.1"/>
</dbReference>
<dbReference type="CDD" id="cd04301">
    <property type="entry name" value="NAT_SF"/>
    <property type="match status" value="1"/>
</dbReference>
<dbReference type="PROSITE" id="PS51186">
    <property type="entry name" value="GNAT"/>
    <property type="match status" value="1"/>
</dbReference>
<accession>A0A2J8B4N6</accession>
<dbReference type="EMBL" id="NBZD01000001">
    <property type="protein sequence ID" value="PNH19704.1"/>
    <property type="molecule type" value="Genomic_DNA"/>
</dbReference>
<dbReference type="SUPFAM" id="SSF55729">
    <property type="entry name" value="Acyl-CoA N-acyltransferases (Nat)"/>
    <property type="match status" value="1"/>
</dbReference>